<dbReference type="InterPro" id="IPR015679">
    <property type="entry name" value="PLipase_D_fam"/>
</dbReference>
<dbReference type="PROSITE" id="PS50035">
    <property type="entry name" value="PLD"/>
    <property type="match status" value="1"/>
</dbReference>
<keyword evidence="4" id="KW-0443">Lipid metabolism</keyword>
<dbReference type="RefSeq" id="WP_119142328.1">
    <property type="nucleotide sequence ID" value="NZ_UNOZ01000022.1"/>
</dbReference>
<dbReference type="SMART" id="SM00155">
    <property type="entry name" value="PLDc"/>
    <property type="match status" value="2"/>
</dbReference>
<gene>
    <name evidence="7" type="ORF">CCOS865_03042</name>
</gene>
<keyword evidence="2" id="KW-0677">Repeat</keyword>
<dbReference type="InterPro" id="IPR025202">
    <property type="entry name" value="PLD-like_dom"/>
</dbReference>
<evidence type="ECO:0000256" key="2">
    <source>
        <dbReference type="ARBA" id="ARBA00022737"/>
    </source>
</evidence>
<name>A0A383RV41_9PSED</name>
<evidence type="ECO:0000256" key="4">
    <source>
        <dbReference type="ARBA" id="ARBA00023098"/>
    </source>
</evidence>
<dbReference type="Gene3D" id="3.30.870.10">
    <property type="entry name" value="Endonuclease Chain A"/>
    <property type="match status" value="2"/>
</dbReference>
<comment type="catalytic activity">
    <reaction evidence="1">
        <text>a 1,2-diacyl-sn-glycero-3-phosphocholine + H2O = a 1,2-diacyl-sn-glycero-3-phosphate + choline + H(+)</text>
        <dbReference type="Rhea" id="RHEA:14445"/>
        <dbReference type="ChEBI" id="CHEBI:15354"/>
        <dbReference type="ChEBI" id="CHEBI:15377"/>
        <dbReference type="ChEBI" id="CHEBI:15378"/>
        <dbReference type="ChEBI" id="CHEBI:57643"/>
        <dbReference type="ChEBI" id="CHEBI:58608"/>
        <dbReference type="EC" id="3.1.4.4"/>
    </reaction>
</comment>
<evidence type="ECO:0000259" key="6">
    <source>
        <dbReference type="PROSITE" id="PS50035"/>
    </source>
</evidence>
<dbReference type="EMBL" id="UNOZ01000022">
    <property type="protein sequence ID" value="SYX90775.1"/>
    <property type="molecule type" value="Genomic_DNA"/>
</dbReference>
<dbReference type="PANTHER" id="PTHR18896">
    <property type="entry name" value="PHOSPHOLIPASE D"/>
    <property type="match status" value="1"/>
</dbReference>
<evidence type="ECO:0000313" key="7">
    <source>
        <dbReference type="EMBL" id="SYX90775.1"/>
    </source>
</evidence>
<proteinExistence type="predicted"/>
<dbReference type="GO" id="GO:0004630">
    <property type="term" value="F:phospholipase D activity"/>
    <property type="evidence" value="ECO:0007669"/>
    <property type="project" value="UniProtKB-EC"/>
</dbReference>
<keyword evidence="3 7" id="KW-0378">Hydrolase</keyword>
<evidence type="ECO:0000256" key="3">
    <source>
        <dbReference type="ARBA" id="ARBA00022801"/>
    </source>
</evidence>
<sequence>MKQADIVVPLVLKHTRTVTCVPRWFVQESQYHPEIATFTPLINGEETFAAVHHAIANATKTIDIICWGFQPSMFFIRDGNAPSIGELLKSKAAQGVRVRVLGWEMPANVAGAAGEANLPGKSQHFGRVLLDWDRALQSSTDRQYSEDIDWFKDFEVAGNKAVQRIAAGVPLFVSRGFSARERLRIYKEVSKGSLDRQIGLKMIAALMGVPTHHQKSVLVDYELPQQAVGFVMGHNMLDEYWDTPAHSALNRSDYTRPAPNRGPRGFAPRQDISSRVSGPILEHLHHNFAMAWTKETGEELLKARSSIEVGRKLQCHHGTPQMAQLLRTQAQEGLREIEQLYLQAINNATQFIYIENQYFRWPPLAEAIKRAAAMQTAEGRDPGLHGVLHLFVVTNASDDAIGAGTAKTQRVLESLGRADTIPEVTRLQRIEQARREIPAPLDPRDRMGTLKLEAQTEAINASVIKPEEIPGLKIHVCSLVAPDSPAGRPWMPVYIHSKLMIIDDVFTTLGSANINTRSMQVDSELNIAHEWPSVTKAMRRRLWDLHTGGKGGQDNPKKAFKDWHQIITDNKERHQGKSGPIAALVEFFYDEATMKDLD</sequence>
<dbReference type="PANTHER" id="PTHR18896:SF76">
    <property type="entry name" value="PHOSPHOLIPASE"/>
    <property type="match status" value="1"/>
</dbReference>
<dbReference type="SUPFAM" id="SSF56024">
    <property type="entry name" value="Phospholipase D/nuclease"/>
    <property type="match status" value="2"/>
</dbReference>
<evidence type="ECO:0000313" key="8">
    <source>
        <dbReference type="Proteomes" id="UP000263595"/>
    </source>
</evidence>
<dbReference type="Proteomes" id="UP000263595">
    <property type="component" value="Unassembled WGS sequence"/>
</dbReference>
<keyword evidence="8" id="KW-1185">Reference proteome</keyword>
<dbReference type="EC" id="3.1.4.4" evidence="7"/>
<dbReference type="Pfam" id="PF13091">
    <property type="entry name" value="PLDc_2"/>
    <property type="match status" value="1"/>
</dbReference>
<accession>A0A383RV41</accession>
<evidence type="ECO:0000256" key="5">
    <source>
        <dbReference type="SAM" id="MobiDB-lite"/>
    </source>
</evidence>
<organism evidence="7 8">
    <name type="scientific">Pseudomonas reidholzensis</name>
    <dbReference type="NCBI Taxonomy" id="1785162"/>
    <lineage>
        <taxon>Bacteria</taxon>
        <taxon>Pseudomonadati</taxon>
        <taxon>Pseudomonadota</taxon>
        <taxon>Gammaproteobacteria</taxon>
        <taxon>Pseudomonadales</taxon>
        <taxon>Pseudomonadaceae</taxon>
        <taxon>Pseudomonas</taxon>
    </lineage>
</organism>
<dbReference type="GO" id="GO:0009395">
    <property type="term" value="P:phospholipid catabolic process"/>
    <property type="evidence" value="ECO:0007669"/>
    <property type="project" value="TreeGrafter"/>
</dbReference>
<protein>
    <submittedName>
        <fullName evidence="7">Phospholipase D alpha 4</fullName>
        <ecNumber evidence="7">3.1.4.4</ecNumber>
    </submittedName>
</protein>
<dbReference type="OrthoDB" id="8828485at2"/>
<reference evidence="8" key="1">
    <citation type="submission" date="2018-08" db="EMBL/GenBank/DDBJ databases">
        <authorList>
            <person name="Blom J."/>
        </authorList>
    </citation>
    <scope>NUCLEOTIDE SEQUENCE [LARGE SCALE GENOMIC DNA]</scope>
    <source>
        <strain evidence="8">CCOS 865</strain>
    </source>
</reference>
<dbReference type="InterPro" id="IPR001736">
    <property type="entry name" value="PLipase_D/transphosphatidylase"/>
</dbReference>
<dbReference type="AlphaFoldDB" id="A0A383RV41"/>
<evidence type="ECO:0000256" key="1">
    <source>
        <dbReference type="ARBA" id="ARBA00000798"/>
    </source>
</evidence>
<feature type="domain" description="PLD phosphodiesterase" evidence="6">
    <location>
        <begin position="491"/>
        <end position="518"/>
    </location>
</feature>
<feature type="region of interest" description="Disordered" evidence="5">
    <location>
        <begin position="249"/>
        <end position="272"/>
    </location>
</feature>